<evidence type="ECO:0000256" key="1">
    <source>
        <dbReference type="ARBA" id="ARBA00022801"/>
    </source>
</evidence>
<dbReference type="PROSITE" id="PS51462">
    <property type="entry name" value="NUDIX"/>
    <property type="match status" value="1"/>
</dbReference>
<organism evidence="3 4">
    <name type="scientific">Phaeodactylum tricornutum (strain CCAP 1055/1)</name>
    <dbReference type="NCBI Taxonomy" id="556484"/>
    <lineage>
        <taxon>Eukaryota</taxon>
        <taxon>Sar</taxon>
        <taxon>Stramenopiles</taxon>
        <taxon>Ochrophyta</taxon>
        <taxon>Bacillariophyta</taxon>
        <taxon>Bacillariophyceae</taxon>
        <taxon>Bacillariophycidae</taxon>
        <taxon>Naviculales</taxon>
        <taxon>Phaeodactylaceae</taxon>
        <taxon>Phaeodactylum</taxon>
    </lineage>
</organism>
<reference evidence="3 4" key="1">
    <citation type="journal article" date="2008" name="Nature">
        <title>The Phaeodactylum genome reveals the evolutionary history of diatom genomes.</title>
        <authorList>
            <person name="Bowler C."/>
            <person name="Allen A.E."/>
            <person name="Badger J.H."/>
            <person name="Grimwood J."/>
            <person name="Jabbari K."/>
            <person name="Kuo A."/>
            <person name="Maheswari U."/>
            <person name="Martens C."/>
            <person name="Maumus F."/>
            <person name="Otillar R.P."/>
            <person name="Rayko E."/>
            <person name="Salamov A."/>
            <person name="Vandepoele K."/>
            <person name="Beszteri B."/>
            <person name="Gruber A."/>
            <person name="Heijde M."/>
            <person name="Katinka M."/>
            <person name="Mock T."/>
            <person name="Valentin K."/>
            <person name="Verret F."/>
            <person name="Berges J.A."/>
            <person name="Brownlee C."/>
            <person name="Cadoret J.P."/>
            <person name="Chiovitti A."/>
            <person name="Choi C.J."/>
            <person name="Coesel S."/>
            <person name="De Martino A."/>
            <person name="Detter J.C."/>
            <person name="Durkin C."/>
            <person name="Falciatore A."/>
            <person name="Fournet J."/>
            <person name="Haruta M."/>
            <person name="Huysman M.J."/>
            <person name="Jenkins B.D."/>
            <person name="Jiroutova K."/>
            <person name="Jorgensen R.E."/>
            <person name="Joubert Y."/>
            <person name="Kaplan A."/>
            <person name="Kroger N."/>
            <person name="Kroth P.G."/>
            <person name="La Roche J."/>
            <person name="Lindquist E."/>
            <person name="Lommer M."/>
            <person name="Martin-Jezequel V."/>
            <person name="Lopez P.J."/>
            <person name="Lucas S."/>
            <person name="Mangogna M."/>
            <person name="McGinnis K."/>
            <person name="Medlin L.K."/>
            <person name="Montsant A."/>
            <person name="Oudot-Le Secq M.P."/>
            <person name="Napoli C."/>
            <person name="Obornik M."/>
            <person name="Parker M.S."/>
            <person name="Petit J.L."/>
            <person name="Porcel B.M."/>
            <person name="Poulsen N."/>
            <person name="Robison M."/>
            <person name="Rychlewski L."/>
            <person name="Rynearson T.A."/>
            <person name="Schmutz J."/>
            <person name="Shapiro H."/>
            <person name="Siaut M."/>
            <person name="Stanley M."/>
            <person name="Sussman M.R."/>
            <person name="Taylor A.R."/>
            <person name="Vardi A."/>
            <person name="von Dassow P."/>
            <person name="Vyverman W."/>
            <person name="Willis A."/>
            <person name="Wyrwicz L.S."/>
            <person name="Rokhsar D.S."/>
            <person name="Weissenbach J."/>
            <person name="Armbrust E.V."/>
            <person name="Green B.R."/>
            <person name="Van de Peer Y."/>
            <person name="Grigoriev I.V."/>
        </authorList>
    </citation>
    <scope>NUCLEOTIDE SEQUENCE [LARGE SCALE GENOMIC DNA]</scope>
    <source>
        <strain evidence="3 4">CCAP 1055/1</strain>
    </source>
</reference>
<dbReference type="InterPro" id="IPR000086">
    <property type="entry name" value="NUDIX_hydrolase_dom"/>
</dbReference>
<gene>
    <name evidence="3" type="ORF">PHATRDRAFT_45381</name>
</gene>
<dbReference type="EMBL" id="CM000609">
    <property type="protein sequence ID" value="EEC49158.1"/>
    <property type="molecule type" value="Genomic_DNA"/>
</dbReference>
<dbReference type="HOGENOM" id="CLU_611753_0_0_1"/>
<name>B7FXH4_PHATC</name>
<protein>
    <recommendedName>
        <fullName evidence="2">Nudix hydrolase domain-containing protein</fullName>
    </recommendedName>
</protein>
<dbReference type="InterPro" id="IPR020084">
    <property type="entry name" value="NUDIX_hydrolase_CS"/>
</dbReference>
<dbReference type="Gene3D" id="3.90.79.10">
    <property type="entry name" value="Nucleoside Triphosphate Pyrophosphohydrolase"/>
    <property type="match status" value="1"/>
</dbReference>
<dbReference type="GO" id="GO:0016787">
    <property type="term" value="F:hydrolase activity"/>
    <property type="evidence" value="ECO:0007669"/>
    <property type="project" value="UniProtKB-KW"/>
</dbReference>
<evidence type="ECO:0000313" key="3">
    <source>
        <dbReference type="EMBL" id="EEC49158.1"/>
    </source>
</evidence>
<reference evidence="4" key="2">
    <citation type="submission" date="2008-08" db="EMBL/GenBank/DDBJ databases">
        <authorList>
            <consortium name="Diatom Consortium"/>
            <person name="Grigoriev I."/>
            <person name="Grimwood J."/>
            <person name="Kuo A."/>
            <person name="Otillar R.P."/>
            <person name="Salamov A."/>
            <person name="Detter J.C."/>
            <person name="Lindquist E."/>
            <person name="Shapiro H."/>
            <person name="Lucas S."/>
            <person name="Glavina del Rio T."/>
            <person name="Pitluck S."/>
            <person name="Rokhsar D."/>
            <person name="Bowler C."/>
        </authorList>
    </citation>
    <scope>GENOME REANNOTATION</scope>
    <source>
        <strain evidence="4">CCAP 1055/1</strain>
    </source>
</reference>
<feature type="domain" description="Nudix hydrolase" evidence="2">
    <location>
        <begin position="250"/>
        <end position="451"/>
    </location>
</feature>
<dbReference type="GeneID" id="7200004"/>
<dbReference type="eggNOG" id="ENOG502S4X7">
    <property type="taxonomic scope" value="Eukaryota"/>
</dbReference>
<dbReference type="KEGG" id="pti:PHATRDRAFT_45381"/>
<dbReference type="RefSeq" id="XP_002179335.1">
    <property type="nucleotide sequence ID" value="XM_002179299.1"/>
</dbReference>
<evidence type="ECO:0000313" key="4">
    <source>
        <dbReference type="Proteomes" id="UP000000759"/>
    </source>
</evidence>
<dbReference type="STRING" id="556484.B7FXH4"/>
<evidence type="ECO:0000259" key="2">
    <source>
        <dbReference type="PROSITE" id="PS51462"/>
    </source>
</evidence>
<dbReference type="Proteomes" id="UP000000759">
    <property type="component" value="Chromosome 6"/>
</dbReference>
<keyword evidence="1" id="KW-0378">Hydrolase</keyword>
<sequence length="451" mass="50775">MPPALLDRHMAMNLFGKRYSLVWSLSMAAVDTKAYVSENVWTHHHRCARLSSKKGSRNIMNEAASHKIGHRNSVPAYSLADCCSLELIPITKNRQTSYLDPDYTHSAGSQAWAALHERFTDKQARDALFQPEIVLQCREVGHRSLRVSLSNKTVDCEMDIALVGVLARVLVQWTLEPDGGKPTGQSWTITLTMEESSLTLVNGVDDENMKELFAKYLDLSSSSVEIVEMMDRDGKILGKVPRNLVHEYNLLHRGVGVFITRDVPLQLPIHGARNSSPSPTHQPDLYCHRRTSTKRIFPDLYDMFVGGVALAGEDSRRTALREVGEELGLAQGNIGDEAILTCVVCTGYNRCVVDLYCYVMNTMAERVSWQAEEVAWGDFVPFNAVQASVDLSIQRLVSDGSWPGRYPPIQSSYNGVFPKDEFSSIRNWDSWDYVPDGLLVWEAWLRYLKED</sequence>
<dbReference type="PROSITE" id="PS00893">
    <property type="entry name" value="NUDIX_BOX"/>
    <property type="match status" value="1"/>
</dbReference>
<accession>B7FXH4</accession>
<dbReference type="InterPro" id="IPR015797">
    <property type="entry name" value="NUDIX_hydrolase-like_dom_sf"/>
</dbReference>
<dbReference type="PaxDb" id="2850-Phatr45381"/>
<dbReference type="OrthoDB" id="510307at2759"/>
<dbReference type="SUPFAM" id="SSF55811">
    <property type="entry name" value="Nudix"/>
    <property type="match status" value="1"/>
</dbReference>
<keyword evidence="4" id="KW-1185">Reference proteome</keyword>
<proteinExistence type="predicted"/>
<dbReference type="AlphaFoldDB" id="B7FXH4"/>
<dbReference type="InParanoid" id="B7FXH4"/>